<gene>
    <name evidence="1" type="ORF">EZS28_037009</name>
</gene>
<reference evidence="1 2" key="1">
    <citation type="submission" date="2019-03" db="EMBL/GenBank/DDBJ databases">
        <title>Single cell metagenomics reveals metabolic interactions within the superorganism composed of flagellate Streblomastix strix and complex community of Bacteroidetes bacteria on its surface.</title>
        <authorList>
            <person name="Treitli S.C."/>
            <person name="Kolisko M."/>
            <person name="Husnik F."/>
            <person name="Keeling P."/>
            <person name="Hampl V."/>
        </authorList>
    </citation>
    <scope>NUCLEOTIDE SEQUENCE [LARGE SCALE GENOMIC DNA]</scope>
    <source>
        <strain evidence="1">ST1C</strain>
    </source>
</reference>
<organism evidence="1 2">
    <name type="scientific">Streblomastix strix</name>
    <dbReference type="NCBI Taxonomy" id="222440"/>
    <lineage>
        <taxon>Eukaryota</taxon>
        <taxon>Metamonada</taxon>
        <taxon>Preaxostyla</taxon>
        <taxon>Oxymonadida</taxon>
        <taxon>Streblomastigidae</taxon>
        <taxon>Streblomastix</taxon>
    </lineage>
</organism>
<name>A0A5J4UB79_9EUKA</name>
<accession>A0A5J4UB79</accession>
<evidence type="ECO:0000313" key="2">
    <source>
        <dbReference type="Proteomes" id="UP000324800"/>
    </source>
</evidence>
<comment type="caution">
    <text evidence="1">The sequence shown here is derived from an EMBL/GenBank/DDBJ whole genome shotgun (WGS) entry which is preliminary data.</text>
</comment>
<dbReference type="EMBL" id="SNRW01018306">
    <property type="protein sequence ID" value="KAA6367464.1"/>
    <property type="molecule type" value="Genomic_DNA"/>
</dbReference>
<dbReference type="AlphaFoldDB" id="A0A5J4UB79"/>
<proteinExistence type="predicted"/>
<feature type="non-terminal residue" evidence="1">
    <location>
        <position position="140"/>
    </location>
</feature>
<dbReference type="Proteomes" id="UP000324800">
    <property type="component" value="Unassembled WGS sequence"/>
</dbReference>
<protein>
    <submittedName>
        <fullName evidence="1">Uncharacterized protein</fullName>
    </submittedName>
</protein>
<sequence length="140" mass="15754">MLEPKIDGFASAWNRKFPTYISWKKEIGAEAANALLSKLGDRRIRWLHPPIPILSYVVNKLIYDHARANLITPDWRTLPCRMNIESKSVISIKLPPTWQCYIAGPGMEAAEVILPPGNLIAQIFGNQENQKIFSNSVLGV</sequence>
<evidence type="ECO:0000313" key="1">
    <source>
        <dbReference type="EMBL" id="KAA6367464.1"/>
    </source>
</evidence>